<dbReference type="PANTHER" id="PTHR47811">
    <property type="entry name" value="TRNA PSEUDOURIDINE SYNTHASE D"/>
    <property type="match status" value="1"/>
</dbReference>
<evidence type="ECO:0000256" key="2">
    <source>
        <dbReference type="ARBA" id="ARBA00022694"/>
    </source>
</evidence>
<dbReference type="EC" id="5.4.99.27" evidence="4"/>
<evidence type="ECO:0000256" key="4">
    <source>
        <dbReference type="HAMAP-Rule" id="MF_01082"/>
    </source>
</evidence>
<dbReference type="GO" id="GO:0003723">
    <property type="term" value="F:RNA binding"/>
    <property type="evidence" value="ECO:0007669"/>
    <property type="project" value="InterPro"/>
</dbReference>
<dbReference type="Pfam" id="PF01142">
    <property type="entry name" value="TruD"/>
    <property type="match status" value="2"/>
</dbReference>
<evidence type="ECO:0000256" key="1">
    <source>
        <dbReference type="ARBA" id="ARBA00007953"/>
    </source>
</evidence>
<reference evidence="6 7" key="1">
    <citation type="submission" date="2019-02" db="EMBL/GenBank/DDBJ databases">
        <title>Dyella amyloliquefaciens sp. nov., isolated from forest soil.</title>
        <authorList>
            <person name="Gao Z.-H."/>
            <person name="Qiu L.-H."/>
        </authorList>
    </citation>
    <scope>NUCLEOTIDE SEQUENCE [LARGE SCALE GENOMIC DNA]</scope>
    <source>
        <strain evidence="6 7">KACC 12747</strain>
    </source>
</reference>
<dbReference type="GO" id="GO:0031119">
    <property type="term" value="P:tRNA pseudouridine synthesis"/>
    <property type="evidence" value="ECO:0007669"/>
    <property type="project" value="UniProtKB-UniRule"/>
</dbReference>
<comment type="function">
    <text evidence="4">Responsible for synthesis of pseudouridine from uracil-13 in transfer RNAs.</text>
</comment>
<comment type="similarity">
    <text evidence="1 4">Belongs to the pseudouridine synthase TruD family.</text>
</comment>
<dbReference type="InterPro" id="IPR020103">
    <property type="entry name" value="PsdUridine_synth_cat_dom_sf"/>
</dbReference>
<evidence type="ECO:0000256" key="3">
    <source>
        <dbReference type="ARBA" id="ARBA00023235"/>
    </source>
</evidence>
<sequence length="335" mass="37015">MSELPYAYGAPPLTAQLRATPEDFQVEELLGYEADGEGEHAMLWVEKRGANTDWVGRELAKFAEVSPVGVGFAGMKDRHAVTRQAFTVQLAGKPDPDWSVFPHAEVRVLAATRHKRKLKRGALRGNRFVIVLRNAQGDRDAVERVLQQIATRGVPNYFGEQRFGREGSNIAQARAMFGGKRVDRDKRSFLLSAARSHIFNAVLAERVERDAWDKPLEGEIWSLAGSRSWFGPEPFDATLADRVARGDIHPSGPLWGQGDTPAQGPAAEVENAVAAANQDLADGLVAARMDQERRALRLLPTDLKWRWLDEDALELSFELPAGAYATVVVRELAVV</sequence>
<dbReference type="InterPro" id="IPR042214">
    <property type="entry name" value="TruD_catalytic"/>
</dbReference>
<evidence type="ECO:0000313" key="6">
    <source>
        <dbReference type="EMBL" id="TCI13286.1"/>
    </source>
</evidence>
<dbReference type="HAMAP" id="MF_01082">
    <property type="entry name" value="TruD"/>
    <property type="match status" value="1"/>
</dbReference>
<feature type="active site" description="Nucleophile" evidence="4">
    <location>
        <position position="77"/>
    </location>
</feature>
<evidence type="ECO:0000259" key="5">
    <source>
        <dbReference type="PROSITE" id="PS50984"/>
    </source>
</evidence>
<keyword evidence="2 4" id="KW-0819">tRNA processing</keyword>
<name>A0A4R0Z276_9GAMM</name>
<dbReference type="Gene3D" id="3.30.2350.20">
    <property type="entry name" value="TruD, catalytic domain"/>
    <property type="match status" value="1"/>
</dbReference>
<organism evidence="6 7">
    <name type="scientific">Dyella soli</name>
    <dbReference type="NCBI Taxonomy" id="522319"/>
    <lineage>
        <taxon>Bacteria</taxon>
        <taxon>Pseudomonadati</taxon>
        <taxon>Pseudomonadota</taxon>
        <taxon>Gammaproteobacteria</taxon>
        <taxon>Lysobacterales</taxon>
        <taxon>Rhodanobacteraceae</taxon>
        <taxon>Dyella</taxon>
    </lineage>
</organism>
<dbReference type="AlphaFoldDB" id="A0A4R0Z276"/>
<dbReference type="InterPro" id="IPR050170">
    <property type="entry name" value="TruD_pseudoU_synthase"/>
</dbReference>
<dbReference type="Proteomes" id="UP000291822">
    <property type="component" value="Unassembled WGS sequence"/>
</dbReference>
<accession>A0A4R0Z276</accession>
<proteinExistence type="inferred from homology"/>
<dbReference type="InterPro" id="IPR020119">
    <property type="entry name" value="PsdUridine_synth_TruD_CS"/>
</dbReference>
<dbReference type="RefSeq" id="WP_131149933.1">
    <property type="nucleotide sequence ID" value="NZ_SJTG01000001.1"/>
</dbReference>
<feature type="domain" description="TRUD" evidence="5">
    <location>
        <begin position="153"/>
        <end position="298"/>
    </location>
</feature>
<dbReference type="EMBL" id="SJTG01000001">
    <property type="protein sequence ID" value="TCI13286.1"/>
    <property type="molecule type" value="Genomic_DNA"/>
</dbReference>
<dbReference type="PROSITE" id="PS01268">
    <property type="entry name" value="UPF0024"/>
    <property type="match status" value="1"/>
</dbReference>
<gene>
    <name evidence="4 6" type="primary">truD</name>
    <name evidence="6" type="ORF">EZM97_08395</name>
</gene>
<dbReference type="InterPro" id="IPR001656">
    <property type="entry name" value="PsdUridine_synth_TruD"/>
</dbReference>
<dbReference type="GO" id="GO:0005829">
    <property type="term" value="C:cytosol"/>
    <property type="evidence" value="ECO:0007669"/>
    <property type="project" value="TreeGrafter"/>
</dbReference>
<dbReference type="NCBIfam" id="TIGR00094">
    <property type="entry name" value="tRNA_TruD_broad"/>
    <property type="match status" value="1"/>
</dbReference>
<dbReference type="GO" id="GO:0160150">
    <property type="term" value="F:tRNA pseudouridine(13) synthase activity"/>
    <property type="evidence" value="ECO:0007669"/>
    <property type="project" value="UniProtKB-EC"/>
</dbReference>
<keyword evidence="7" id="KW-1185">Reference proteome</keyword>
<evidence type="ECO:0000313" key="7">
    <source>
        <dbReference type="Proteomes" id="UP000291822"/>
    </source>
</evidence>
<dbReference type="Gene3D" id="3.30.2340.10">
    <property type="entry name" value="TruD, insertion domain"/>
    <property type="match status" value="1"/>
</dbReference>
<dbReference type="CDD" id="cd02575">
    <property type="entry name" value="PseudoU_synth_EcTruD"/>
    <property type="match status" value="1"/>
</dbReference>
<keyword evidence="3 4" id="KW-0413">Isomerase</keyword>
<dbReference type="PANTHER" id="PTHR47811:SF1">
    <property type="entry name" value="TRNA PSEUDOURIDINE SYNTHASE D"/>
    <property type="match status" value="1"/>
</dbReference>
<dbReference type="SUPFAM" id="SSF55120">
    <property type="entry name" value="Pseudouridine synthase"/>
    <property type="match status" value="1"/>
</dbReference>
<dbReference type="PROSITE" id="PS50984">
    <property type="entry name" value="TRUD"/>
    <property type="match status" value="1"/>
</dbReference>
<dbReference type="InterPro" id="IPR011760">
    <property type="entry name" value="PsdUridine_synth_TruD_insert"/>
</dbReference>
<comment type="catalytic activity">
    <reaction evidence="4">
        <text>uridine(13) in tRNA = pseudouridine(13) in tRNA</text>
        <dbReference type="Rhea" id="RHEA:42540"/>
        <dbReference type="Rhea" id="RHEA-COMP:10105"/>
        <dbReference type="Rhea" id="RHEA-COMP:10106"/>
        <dbReference type="ChEBI" id="CHEBI:65314"/>
        <dbReference type="ChEBI" id="CHEBI:65315"/>
        <dbReference type="EC" id="5.4.99.27"/>
    </reaction>
</comment>
<comment type="caution">
    <text evidence="6">The sequence shown here is derived from an EMBL/GenBank/DDBJ whole genome shotgun (WGS) entry which is preliminary data.</text>
</comment>
<dbReference type="NCBIfam" id="NF002153">
    <property type="entry name" value="PRK00984.1-2"/>
    <property type="match status" value="1"/>
</dbReference>
<protein>
    <recommendedName>
        <fullName evidence="4">tRNA pseudouridine synthase D</fullName>
        <ecNumber evidence="4">5.4.99.27</ecNumber>
    </recommendedName>
    <alternativeName>
        <fullName evidence="4">tRNA pseudouridine(13) synthase</fullName>
    </alternativeName>
    <alternativeName>
        <fullName evidence="4">tRNA pseudouridylate synthase D</fullName>
    </alternativeName>
    <alternativeName>
        <fullName evidence="4">tRNA-uridine isomerase D</fullName>
    </alternativeName>
</protein>
<dbReference type="InterPro" id="IPR043165">
    <property type="entry name" value="TruD_insert_sf"/>
</dbReference>